<feature type="chain" id="PRO_5038324728" evidence="1">
    <location>
        <begin position="21"/>
        <end position="107"/>
    </location>
</feature>
<proteinExistence type="predicted"/>
<evidence type="ECO:0000313" key="3">
    <source>
        <dbReference type="EMBL" id="KAH9528885.1"/>
    </source>
</evidence>
<protein>
    <submittedName>
        <fullName evidence="3">Uncharacterized protein</fullName>
    </submittedName>
</protein>
<feature type="signal peptide" evidence="1">
    <location>
        <begin position="1"/>
        <end position="20"/>
    </location>
</feature>
<sequence>MILIRKLFVLSLLLTILVISYRNEYHNDDTSPRLFNSIMTVEAYRVKSTTDPSFECSGCARTRLIGCFHGQCSYRCYRSCTNGTNVVIEAHRFVLEGQRRRRKRYVD</sequence>
<reference evidence="3" key="1">
    <citation type="submission" date="2013-05" db="EMBL/GenBank/DDBJ databases">
        <authorList>
            <person name="Yim A.K.Y."/>
            <person name="Chan T.F."/>
            <person name="Ji K.M."/>
            <person name="Liu X.Y."/>
            <person name="Zhou J.W."/>
            <person name="Li R.Q."/>
            <person name="Yang K.Y."/>
            <person name="Li J."/>
            <person name="Li M."/>
            <person name="Law P.T.W."/>
            <person name="Wu Y.L."/>
            <person name="Cai Z.L."/>
            <person name="Qin H."/>
            <person name="Bao Y."/>
            <person name="Leung R.K.K."/>
            <person name="Ng P.K.S."/>
            <person name="Zou J."/>
            <person name="Zhong X.J."/>
            <person name="Ran P.X."/>
            <person name="Zhong N.S."/>
            <person name="Liu Z.G."/>
            <person name="Tsui S.K.W."/>
        </authorList>
    </citation>
    <scope>NUCLEOTIDE SEQUENCE</scope>
    <source>
        <strain evidence="3">Derf</strain>
        <tissue evidence="3">Whole organism</tissue>
    </source>
</reference>
<reference evidence="2" key="3">
    <citation type="journal article" date="2021" name="World Allergy Organ. J.">
        <title>Chromosome-level assembly of Dermatophagoides farinae genome and transcriptome reveals two novel allergens Der f 37 and Der f 39.</title>
        <authorList>
            <person name="Chen J."/>
            <person name="Cai Z."/>
            <person name="Fan D."/>
            <person name="Hu J."/>
            <person name="Hou Y."/>
            <person name="He Y."/>
            <person name="Zhang Z."/>
            <person name="Zhao Z."/>
            <person name="Gao P."/>
            <person name="Hu W."/>
            <person name="Sun J."/>
            <person name="Li J."/>
            <person name="Ji K."/>
        </authorList>
    </citation>
    <scope>NUCLEOTIDE SEQUENCE</scope>
    <source>
        <strain evidence="2">JKM2019</strain>
    </source>
</reference>
<reference evidence="2" key="2">
    <citation type="submission" date="2020-06" db="EMBL/GenBank/DDBJ databases">
        <authorList>
            <person name="Ji K."/>
            <person name="Li J."/>
        </authorList>
    </citation>
    <scope>NUCLEOTIDE SEQUENCE</scope>
    <source>
        <strain evidence="2">JKM2019</strain>
        <tissue evidence="2">Whole body</tissue>
    </source>
</reference>
<gene>
    <name evidence="3" type="ORF">DERF_002793</name>
    <name evidence="2" type="ORF">HUG17_4903</name>
</gene>
<dbReference type="Proteomes" id="UP000790347">
    <property type="component" value="Unassembled WGS sequence"/>
</dbReference>
<evidence type="ECO:0000256" key="1">
    <source>
        <dbReference type="SAM" id="SignalP"/>
    </source>
</evidence>
<evidence type="ECO:0000313" key="4">
    <source>
        <dbReference type="Proteomes" id="UP000790347"/>
    </source>
</evidence>
<evidence type="ECO:0000313" key="2">
    <source>
        <dbReference type="EMBL" id="KAH7641858.1"/>
    </source>
</evidence>
<name>A0A922IF09_DERFA</name>
<reference evidence="3" key="4">
    <citation type="journal article" date="2022" name="Res Sq">
        <title>Comparative Genomics Reveals Insights into the Divergent Evolution of Astigmatic Mites and Household Pest Adaptations.</title>
        <authorList>
            <person name="Xiong Q."/>
            <person name="Wan A.T.-Y."/>
            <person name="Liu X.-Y."/>
            <person name="Fung C.S.-H."/>
            <person name="Xiao X."/>
            <person name="Malainual N."/>
            <person name="Hou J."/>
            <person name="Wang L."/>
            <person name="Wang M."/>
            <person name="Yang K."/>
            <person name="Cui Y."/>
            <person name="Leung E."/>
            <person name="Nong W."/>
            <person name="Shin S.-K."/>
            <person name="Au S."/>
            <person name="Jeong K.Y."/>
            <person name="Chew F.T."/>
            <person name="Hui J."/>
            <person name="Leung T.F."/>
            <person name="Tungtrongchitr A."/>
            <person name="Zhong N."/>
            <person name="Liu Z."/>
            <person name="Tsui S."/>
        </authorList>
    </citation>
    <scope>NUCLEOTIDE SEQUENCE</scope>
    <source>
        <strain evidence="3">Derf</strain>
        <tissue evidence="3">Whole organism</tissue>
    </source>
</reference>
<keyword evidence="4" id="KW-1185">Reference proteome</keyword>
<dbReference type="OrthoDB" id="6506158at2759"/>
<dbReference type="AlphaFoldDB" id="A0A922IF09"/>
<organism evidence="3 4">
    <name type="scientific">Dermatophagoides farinae</name>
    <name type="common">American house dust mite</name>
    <dbReference type="NCBI Taxonomy" id="6954"/>
    <lineage>
        <taxon>Eukaryota</taxon>
        <taxon>Metazoa</taxon>
        <taxon>Ecdysozoa</taxon>
        <taxon>Arthropoda</taxon>
        <taxon>Chelicerata</taxon>
        <taxon>Arachnida</taxon>
        <taxon>Acari</taxon>
        <taxon>Acariformes</taxon>
        <taxon>Sarcoptiformes</taxon>
        <taxon>Astigmata</taxon>
        <taxon>Psoroptidia</taxon>
        <taxon>Analgoidea</taxon>
        <taxon>Pyroglyphidae</taxon>
        <taxon>Dermatophagoidinae</taxon>
        <taxon>Dermatophagoides</taxon>
    </lineage>
</organism>
<dbReference type="Proteomes" id="UP000828236">
    <property type="component" value="Unassembled WGS sequence"/>
</dbReference>
<dbReference type="EMBL" id="SDOV01000004">
    <property type="protein sequence ID" value="KAH7641858.1"/>
    <property type="molecule type" value="Genomic_DNA"/>
</dbReference>
<accession>A0A922IF09</accession>
<comment type="caution">
    <text evidence="3">The sequence shown here is derived from an EMBL/GenBank/DDBJ whole genome shotgun (WGS) entry which is preliminary data.</text>
</comment>
<keyword evidence="1" id="KW-0732">Signal</keyword>
<dbReference type="EMBL" id="ASGP02000001">
    <property type="protein sequence ID" value="KAH9528885.1"/>
    <property type="molecule type" value="Genomic_DNA"/>
</dbReference>